<dbReference type="AlphaFoldDB" id="A0AAV3ZZT7"/>
<evidence type="ECO:0000313" key="2">
    <source>
        <dbReference type="EMBL" id="GFN99873.1"/>
    </source>
</evidence>
<proteinExistence type="predicted"/>
<keyword evidence="3" id="KW-1185">Reference proteome</keyword>
<dbReference type="EMBL" id="BLXT01003024">
    <property type="protein sequence ID" value="GFN99873.1"/>
    <property type="molecule type" value="Genomic_DNA"/>
</dbReference>
<evidence type="ECO:0000313" key="3">
    <source>
        <dbReference type="Proteomes" id="UP000735302"/>
    </source>
</evidence>
<sequence>MTSGKQQVHNDRGRRKMGGNGRHLQRSISCSGWTKPPSNQVTKFVALRYVEDKECVNYYLLEITNRVRKGYCGALGVARRGPKRWNAYGK</sequence>
<protein>
    <submittedName>
        <fullName evidence="2">Uncharacterized protein</fullName>
    </submittedName>
</protein>
<evidence type="ECO:0000256" key="1">
    <source>
        <dbReference type="SAM" id="MobiDB-lite"/>
    </source>
</evidence>
<reference evidence="2 3" key="1">
    <citation type="journal article" date="2021" name="Elife">
        <title>Chloroplast acquisition without the gene transfer in kleptoplastic sea slugs, Plakobranchus ocellatus.</title>
        <authorList>
            <person name="Maeda T."/>
            <person name="Takahashi S."/>
            <person name="Yoshida T."/>
            <person name="Shimamura S."/>
            <person name="Takaki Y."/>
            <person name="Nagai Y."/>
            <person name="Toyoda A."/>
            <person name="Suzuki Y."/>
            <person name="Arimoto A."/>
            <person name="Ishii H."/>
            <person name="Satoh N."/>
            <person name="Nishiyama T."/>
            <person name="Hasebe M."/>
            <person name="Maruyama T."/>
            <person name="Minagawa J."/>
            <person name="Obokata J."/>
            <person name="Shigenobu S."/>
        </authorList>
    </citation>
    <scope>NUCLEOTIDE SEQUENCE [LARGE SCALE GENOMIC DNA]</scope>
</reference>
<comment type="caution">
    <text evidence="2">The sequence shown here is derived from an EMBL/GenBank/DDBJ whole genome shotgun (WGS) entry which is preliminary data.</text>
</comment>
<feature type="region of interest" description="Disordered" evidence="1">
    <location>
        <begin position="1"/>
        <end position="32"/>
    </location>
</feature>
<dbReference type="Proteomes" id="UP000735302">
    <property type="component" value="Unassembled WGS sequence"/>
</dbReference>
<name>A0AAV3ZZT7_9GAST</name>
<gene>
    <name evidence="2" type="ORF">PoB_002637900</name>
</gene>
<accession>A0AAV3ZZT7</accession>
<organism evidence="2 3">
    <name type="scientific">Plakobranchus ocellatus</name>
    <dbReference type="NCBI Taxonomy" id="259542"/>
    <lineage>
        <taxon>Eukaryota</taxon>
        <taxon>Metazoa</taxon>
        <taxon>Spiralia</taxon>
        <taxon>Lophotrochozoa</taxon>
        <taxon>Mollusca</taxon>
        <taxon>Gastropoda</taxon>
        <taxon>Heterobranchia</taxon>
        <taxon>Euthyneura</taxon>
        <taxon>Panpulmonata</taxon>
        <taxon>Sacoglossa</taxon>
        <taxon>Placobranchoidea</taxon>
        <taxon>Plakobranchidae</taxon>
        <taxon>Plakobranchus</taxon>
    </lineage>
</organism>